<gene>
    <name evidence="3" type="ORF">ACEZDB_11170</name>
</gene>
<proteinExistence type="predicted"/>
<dbReference type="Gene3D" id="3.60.15.10">
    <property type="entry name" value="Ribonuclease Z/Hydroxyacylglutathione hydrolase-like"/>
    <property type="match status" value="1"/>
</dbReference>
<dbReference type="Proteomes" id="UP001592530">
    <property type="component" value="Unassembled WGS sequence"/>
</dbReference>
<evidence type="ECO:0000256" key="1">
    <source>
        <dbReference type="SAM" id="MobiDB-lite"/>
    </source>
</evidence>
<accession>A0ABV6WYV7</accession>
<reference evidence="3 4" key="1">
    <citation type="submission" date="2024-09" db="EMBL/GenBank/DDBJ databases">
        <authorList>
            <person name="Lee S.D."/>
        </authorList>
    </citation>
    <scope>NUCLEOTIDE SEQUENCE [LARGE SCALE GENOMIC DNA]</scope>
    <source>
        <strain evidence="3 4">N1-3</strain>
    </source>
</reference>
<dbReference type="SMART" id="SM00849">
    <property type="entry name" value="Lactamase_B"/>
    <property type="match status" value="1"/>
</dbReference>
<dbReference type="SUPFAM" id="SSF56281">
    <property type="entry name" value="Metallo-hydrolase/oxidoreductase"/>
    <property type="match status" value="1"/>
</dbReference>
<dbReference type="InterPro" id="IPR050855">
    <property type="entry name" value="NDM-1-like"/>
</dbReference>
<evidence type="ECO:0000259" key="2">
    <source>
        <dbReference type="SMART" id="SM00849"/>
    </source>
</evidence>
<dbReference type="EMBL" id="JBHEZY010000003">
    <property type="protein sequence ID" value="MFC1431209.1"/>
    <property type="molecule type" value="Genomic_DNA"/>
</dbReference>
<protein>
    <submittedName>
        <fullName evidence="3">MBL fold metallo-hydrolase</fullName>
    </submittedName>
</protein>
<dbReference type="PANTHER" id="PTHR42951:SF14">
    <property type="entry name" value="METALLO-BETA-LACTAMASE SUPERFAMILY PROTEIN"/>
    <property type="match status" value="1"/>
</dbReference>
<name>A0ABV6WYV7_9ACTN</name>
<dbReference type="Pfam" id="PF00753">
    <property type="entry name" value="Lactamase_B"/>
    <property type="match status" value="1"/>
</dbReference>
<comment type="caution">
    <text evidence="3">The sequence shown here is derived from an EMBL/GenBank/DDBJ whole genome shotgun (WGS) entry which is preliminary data.</text>
</comment>
<organism evidence="3 4">
    <name type="scientific">Streptacidiphilus alkalitolerans</name>
    <dbReference type="NCBI Taxonomy" id="3342712"/>
    <lineage>
        <taxon>Bacteria</taxon>
        <taxon>Bacillati</taxon>
        <taxon>Actinomycetota</taxon>
        <taxon>Actinomycetes</taxon>
        <taxon>Kitasatosporales</taxon>
        <taxon>Streptomycetaceae</taxon>
        <taxon>Streptacidiphilus</taxon>
    </lineage>
</organism>
<feature type="compositionally biased region" description="Basic and acidic residues" evidence="1">
    <location>
        <begin position="1"/>
        <end position="20"/>
    </location>
</feature>
<evidence type="ECO:0000313" key="3">
    <source>
        <dbReference type="EMBL" id="MFC1431209.1"/>
    </source>
</evidence>
<feature type="region of interest" description="Disordered" evidence="1">
    <location>
        <begin position="1"/>
        <end position="84"/>
    </location>
</feature>
<feature type="domain" description="Metallo-beta-lactamase" evidence="2">
    <location>
        <begin position="98"/>
        <end position="283"/>
    </location>
</feature>
<dbReference type="InterPro" id="IPR001279">
    <property type="entry name" value="Metallo-B-lactamas"/>
</dbReference>
<dbReference type="CDD" id="cd07739">
    <property type="entry name" value="metallo-hydrolase-like_MBL-fold"/>
    <property type="match status" value="1"/>
</dbReference>
<feature type="compositionally biased region" description="Gly residues" evidence="1">
    <location>
        <begin position="41"/>
        <end position="59"/>
    </location>
</feature>
<dbReference type="RefSeq" id="WP_380551529.1">
    <property type="nucleotide sequence ID" value="NZ_JBHEZY010000003.1"/>
</dbReference>
<dbReference type="PANTHER" id="PTHR42951">
    <property type="entry name" value="METALLO-BETA-LACTAMASE DOMAIN-CONTAINING"/>
    <property type="match status" value="1"/>
</dbReference>
<dbReference type="InterPro" id="IPR036866">
    <property type="entry name" value="RibonucZ/Hydroxyglut_hydro"/>
</dbReference>
<evidence type="ECO:0000313" key="4">
    <source>
        <dbReference type="Proteomes" id="UP001592530"/>
    </source>
</evidence>
<sequence>MAGSEGRRWGRRDSKGRAPEQESQPQPQPGEALEGVVLGAGEQGSGGQRPGDQGPGGQRAGEQRAGEQASAEQWTPDAEPVPEPVRVDVFTGPESAFFATSSLVFGPTEAVLVDTQLTRAAGSELAEWVAGRTRRLTAVVITHPHPDHYFGTEEILRLFPGTPVYAVPEVIEGIIATGLAKVARWQPVFGDDLTSTPVVPGPLPGRRLWVDGAGLDVLALGQGDCTACSVVHVPGADTVVAGDLVYNGTHLWTAETTPAQRADWLANLELVRGLGASRVVAGHRAPGQGDGAAEVLGFTAGYLREFDLRLAQHPDDAAALVRAMNERYAELTLPGLLELSAEAATARG</sequence>